<dbReference type="InterPro" id="IPR006439">
    <property type="entry name" value="HAD-SF_hydro_IA"/>
</dbReference>
<keyword evidence="2" id="KW-0378">Hydrolase</keyword>
<evidence type="ECO:0000313" key="2">
    <source>
        <dbReference type="EMBL" id="WKW16139.1"/>
    </source>
</evidence>
<dbReference type="FunFam" id="3.40.50.1000:FF:000022">
    <property type="entry name" value="Phosphoglycolate phosphatase"/>
    <property type="match status" value="1"/>
</dbReference>
<evidence type="ECO:0000313" key="3">
    <source>
        <dbReference type="Proteomes" id="UP001229955"/>
    </source>
</evidence>
<dbReference type="SFLD" id="SFLDG01135">
    <property type="entry name" value="C1.5.6:_HAD__Beta-PGM__Phospha"/>
    <property type="match status" value="1"/>
</dbReference>
<accession>A0AA49JWR7</accession>
<dbReference type="NCBIfam" id="TIGR01549">
    <property type="entry name" value="HAD-SF-IA-v1"/>
    <property type="match status" value="1"/>
</dbReference>
<gene>
    <name evidence="1" type="ORF">Strain138_002549</name>
    <name evidence="2" type="ORF">Strain318_002549</name>
</gene>
<organism evidence="2 3">
    <name type="scientific">Pseudogemmatithrix spongiicola</name>
    <dbReference type="NCBI Taxonomy" id="3062599"/>
    <lineage>
        <taxon>Bacteria</taxon>
        <taxon>Pseudomonadati</taxon>
        <taxon>Gemmatimonadota</taxon>
        <taxon>Gemmatimonadia</taxon>
        <taxon>Gemmatimonadales</taxon>
        <taxon>Gemmatimonadaceae</taxon>
        <taxon>Pseudogemmatithrix</taxon>
    </lineage>
</organism>
<dbReference type="KEGG" id="pspc:Strain318_002549"/>
<reference evidence="2" key="1">
    <citation type="submission" date="2023-07" db="EMBL/GenBank/DDBJ databases">
        <authorList>
            <person name="Haufschild T."/>
            <person name="Kallscheuer N."/>
            <person name="Hammer J."/>
            <person name="Kohn T."/>
            <person name="Kabuu M."/>
            <person name="Jogler M."/>
            <person name="Wohfarth N."/>
            <person name="Heuer A."/>
            <person name="Rohde M."/>
            <person name="van Teeseling M.C.F."/>
            <person name="Jogler C."/>
        </authorList>
    </citation>
    <scope>NUCLEOTIDE SEQUENCE</scope>
    <source>
        <strain evidence="1">Strain 138</strain>
        <strain evidence="2">Strain 318</strain>
    </source>
</reference>
<name>A0AA49Q8U6_9BACT</name>
<dbReference type="Gene3D" id="1.10.150.240">
    <property type="entry name" value="Putative phosphatase, domain 2"/>
    <property type="match status" value="1"/>
</dbReference>
<dbReference type="EMBL" id="CP130613">
    <property type="protein sequence ID" value="WKW16139.1"/>
    <property type="molecule type" value="Genomic_DNA"/>
</dbReference>
<dbReference type="RefSeq" id="WP_367886092.1">
    <property type="nucleotide sequence ID" value="NZ_CP130612.1"/>
</dbReference>
<dbReference type="Gene3D" id="3.40.50.1000">
    <property type="entry name" value="HAD superfamily/HAD-like"/>
    <property type="match status" value="1"/>
</dbReference>
<dbReference type="PRINTS" id="PR00413">
    <property type="entry name" value="HADHALOGNASE"/>
</dbReference>
<dbReference type="PANTHER" id="PTHR43434">
    <property type="entry name" value="PHOSPHOGLYCOLATE PHOSPHATASE"/>
    <property type="match status" value="1"/>
</dbReference>
<dbReference type="InterPro" id="IPR041492">
    <property type="entry name" value="HAD_2"/>
</dbReference>
<accession>A0AA49Q8U6</accession>
<proteinExistence type="predicted"/>
<keyword evidence="3" id="KW-1185">Reference proteome</keyword>
<dbReference type="GO" id="GO:0005829">
    <property type="term" value="C:cytosol"/>
    <property type="evidence" value="ECO:0007669"/>
    <property type="project" value="TreeGrafter"/>
</dbReference>
<dbReference type="GO" id="GO:0008967">
    <property type="term" value="F:phosphoglycolate phosphatase activity"/>
    <property type="evidence" value="ECO:0007669"/>
    <property type="project" value="TreeGrafter"/>
</dbReference>
<dbReference type="InterPro" id="IPR023214">
    <property type="entry name" value="HAD_sf"/>
</dbReference>
<dbReference type="SUPFAM" id="SSF56784">
    <property type="entry name" value="HAD-like"/>
    <property type="match status" value="1"/>
</dbReference>
<dbReference type="GO" id="GO:0006281">
    <property type="term" value="P:DNA repair"/>
    <property type="evidence" value="ECO:0007669"/>
    <property type="project" value="TreeGrafter"/>
</dbReference>
<dbReference type="InterPro" id="IPR036412">
    <property type="entry name" value="HAD-like_sf"/>
</dbReference>
<protein>
    <submittedName>
        <fullName evidence="2">HAD-IA family hydrolase</fullName>
    </submittedName>
</protein>
<dbReference type="NCBIfam" id="TIGR01509">
    <property type="entry name" value="HAD-SF-IA-v3"/>
    <property type="match status" value="1"/>
</dbReference>
<dbReference type="Proteomes" id="UP001229955">
    <property type="component" value="Chromosome"/>
</dbReference>
<dbReference type="InterPro" id="IPR050155">
    <property type="entry name" value="HAD-like_hydrolase_sf"/>
</dbReference>
<dbReference type="AlphaFoldDB" id="A0AA49Q8U6"/>
<dbReference type="EMBL" id="CP130612">
    <property type="protein sequence ID" value="WKW13232.1"/>
    <property type="molecule type" value="Genomic_DNA"/>
</dbReference>
<sequence length="219" mass="24434">MSERRVAVLFDLDGTLVDSIELLVASMEYSFEGRERRPSVAEWLPLIGTPLDAMLARWAEGPADVEALRARYREHQLAKHDEMLKLYPGMVETVRALHAAGHPLAVVTSKLEVGARRALKFAQIEECFAAVVGIDHTAKHKPEPEPVWHALERLQMPRERAMFVGDSTHDMHAGRAAGVYTVAALWGPYTRAQLEPTTPDAFIASFDELMPLVTRLASR</sequence>
<dbReference type="SFLD" id="SFLDS00003">
    <property type="entry name" value="Haloacid_Dehalogenase"/>
    <property type="match status" value="1"/>
</dbReference>
<dbReference type="Pfam" id="PF13419">
    <property type="entry name" value="HAD_2"/>
    <property type="match status" value="1"/>
</dbReference>
<dbReference type="InterPro" id="IPR023198">
    <property type="entry name" value="PGP-like_dom2"/>
</dbReference>
<dbReference type="SFLD" id="SFLDG01129">
    <property type="entry name" value="C1.5:_HAD__Beta-PGM__Phosphata"/>
    <property type="match status" value="1"/>
</dbReference>
<evidence type="ECO:0000313" key="1">
    <source>
        <dbReference type="EMBL" id="WKW13232.1"/>
    </source>
</evidence>
<dbReference type="PANTHER" id="PTHR43434:SF26">
    <property type="entry name" value="PYROPHOSPHATASE PPAX"/>
    <property type="match status" value="1"/>
</dbReference>